<dbReference type="SMART" id="SM00771">
    <property type="entry name" value="ZipA_C"/>
    <property type="match status" value="1"/>
</dbReference>
<dbReference type="OrthoDB" id="8521018at2"/>
<dbReference type="RefSeq" id="WP_038491155.1">
    <property type="nucleotide sequence ID" value="NZ_CP009962.1"/>
</dbReference>
<dbReference type="Gene3D" id="3.30.1400.10">
    <property type="entry name" value="ZipA, C-terminal FtsZ-binding domain"/>
    <property type="match status" value="1"/>
</dbReference>
<keyword evidence="2" id="KW-1003">Cell membrane</keyword>
<keyword evidence="2" id="KW-0812">Transmembrane</keyword>
<dbReference type="Pfam" id="PF04354">
    <property type="entry name" value="ZipA_C"/>
    <property type="match status" value="1"/>
</dbReference>
<comment type="function">
    <text evidence="1">Essential cell division protein that stabilizes the FtsZ protofilaments by cross-linking them and that serves as a cytoplasmic membrane anchor for the Z ring. Also required for the recruitment to the septal ring of downstream cell division proteins.</text>
</comment>
<evidence type="ECO:0000259" key="4">
    <source>
        <dbReference type="SMART" id="SM00771"/>
    </source>
</evidence>
<dbReference type="HOGENOM" id="CLU_040030_0_0_4"/>
<proteinExistence type="inferred from homology"/>
<dbReference type="InterPro" id="IPR007449">
    <property type="entry name" value="ZipA_FtsZ-bd_C"/>
</dbReference>
<evidence type="ECO:0000256" key="2">
    <source>
        <dbReference type="RuleBase" id="RU003613"/>
    </source>
</evidence>
<accession>A0A0A1FCZ8</accession>
<sequence length="385" mass="41344">MTDLQTSLFIIGGAFLVGVISYNKWQEYKAKKSVERAFSGSHDDVLMKAPPDKESVEAPARHEPKLFESDSDAEFDAKMAALPHDDIEQSAEQNALEPQLSNPVAAAHVASPVQQPAAAVHRDLPVDELIDCAIPLALDAPVRGDKVLPALQSLRHVGNKPIHFIGEDANGDWEPVAHGGIYSTLLAGVQLANRTNPLNEIEYSELVSRLRQIADDIGAEPDLPDMMEVMHSARSLHQFVIEHDAQLGVNIQSNGAPWAISTLQAALTRQGFDARPEGRMVMSDGEGGLLFSLSTNASAVAETTSRLTLLLDVPRVAPDRDGYGAMVACGRSLAARLGGVLVDDSNQPLADVQLAEIAGQVDAFYHEMDAAEIPAGSVRALRLFS</sequence>
<feature type="compositionally biased region" description="Basic and acidic residues" evidence="3">
    <location>
        <begin position="43"/>
        <end position="68"/>
    </location>
</feature>
<comment type="subcellular location">
    <subcellularLocation>
        <location evidence="2">Cell inner membrane</location>
        <topology evidence="2">Single-pass type I membrane protein</topology>
    </subcellularLocation>
</comment>
<dbReference type="AlphaFoldDB" id="A0A0A1FCZ8"/>
<dbReference type="EMBL" id="CP009962">
    <property type="protein sequence ID" value="AIY42628.1"/>
    <property type="molecule type" value="Genomic_DNA"/>
</dbReference>
<keyword evidence="6" id="KW-1185">Reference proteome</keyword>
<dbReference type="GO" id="GO:0005886">
    <property type="term" value="C:plasma membrane"/>
    <property type="evidence" value="ECO:0007669"/>
    <property type="project" value="UniProtKB-SubCell"/>
</dbReference>
<evidence type="ECO:0000256" key="3">
    <source>
        <dbReference type="SAM" id="MobiDB-lite"/>
    </source>
</evidence>
<dbReference type="STRING" id="279058.LT85_3470"/>
<keyword evidence="1 5" id="KW-0132">Cell division</keyword>
<evidence type="ECO:0000313" key="5">
    <source>
        <dbReference type="EMBL" id="AIY42628.1"/>
    </source>
</evidence>
<reference evidence="6" key="1">
    <citation type="journal article" date="2014" name="Soil Biol. Biochem.">
        <title>Structure and function of bacterial communities in ageing soils: Insights from the Mendocino ecological staircase.</title>
        <authorList>
            <person name="Uroz S."/>
            <person name="Tech J.J."/>
            <person name="Sawaya N.A."/>
            <person name="Frey-Klett P."/>
            <person name="Leveau J.H.J."/>
        </authorList>
    </citation>
    <scope>NUCLEOTIDE SEQUENCE [LARGE SCALE GENOMIC DNA]</scope>
    <source>
        <strain evidence="6">Cal35</strain>
    </source>
</reference>
<gene>
    <name evidence="5" type="ORF">LT85_3470</name>
</gene>
<dbReference type="GO" id="GO:0090529">
    <property type="term" value="P:cell septum assembly"/>
    <property type="evidence" value="ECO:0007669"/>
    <property type="project" value="InterPro"/>
</dbReference>
<evidence type="ECO:0000256" key="1">
    <source>
        <dbReference type="RuleBase" id="RU003612"/>
    </source>
</evidence>
<keyword evidence="1" id="KW-0131">Cell cycle</keyword>
<organism evidence="5 6">
    <name type="scientific">Collimonas arenae</name>
    <dbReference type="NCBI Taxonomy" id="279058"/>
    <lineage>
        <taxon>Bacteria</taxon>
        <taxon>Pseudomonadati</taxon>
        <taxon>Pseudomonadota</taxon>
        <taxon>Betaproteobacteria</taxon>
        <taxon>Burkholderiales</taxon>
        <taxon>Oxalobacteraceae</taxon>
        <taxon>Collimonas</taxon>
    </lineage>
</organism>
<dbReference type="SUPFAM" id="SSF64383">
    <property type="entry name" value="Cell-division protein ZipA, C-terminal domain"/>
    <property type="match status" value="1"/>
</dbReference>
<comment type="similarity">
    <text evidence="1">Belongs to the ZipA family.</text>
</comment>
<feature type="domain" description="ZipA C-terminal FtsZ-binding" evidence="4">
    <location>
        <begin position="243"/>
        <end position="361"/>
    </location>
</feature>
<protein>
    <recommendedName>
        <fullName evidence="1">Cell division protein ZipA</fullName>
    </recommendedName>
</protein>
<feature type="region of interest" description="Disordered" evidence="3">
    <location>
        <begin position="43"/>
        <end position="69"/>
    </location>
</feature>
<evidence type="ECO:0000313" key="6">
    <source>
        <dbReference type="Proteomes" id="UP000030302"/>
    </source>
</evidence>
<name>A0A0A1FCZ8_9BURK</name>
<dbReference type="InterPro" id="IPR036765">
    <property type="entry name" value="ZipA_FtsZ-bd_C_sf"/>
</dbReference>
<keyword evidence="2" id="KW-0997">Cell inner membrane</keyword>
<dbReference type="KEGG" id="care:LT85_3470"/>
<dbReference type="Proteomes" id="UP000030302">
    <property type="component" value="Chromosome"/>
</dbReference>
<keyword evidence="2" id="KW-0472">Membrane</keyword>